<accession>A0AA44CK11</accession>
<comment type="caution">
    <text evidence="1">The sequence shown here is derived from an EMBL/GenBank/DDBJ whole genome shotgun (WGS) entry which is preliminary data.</text>
</comment>
<proteinExistence type="predicted"/>
<evidence type="ECO:0000313" key="2">
    <source>
        <dbReference type="Proteomes" id="UP000712947"/>
    </source>
</evidence>
<organism evidence="1 2">
    <name type="scientific">Yersinia mollaretii</name>
    <dbReference type="NCBI Taxonomy" id="33060"/>
    <lineage>
        <taxon>Bacteria</taxon>
        <taxon>Pseudomonadati</taxon>
        <taxon>Pseudomonadota</taxon>
        <taxon>Gammaproteobacteria</taxon>
        <taxon>Enterobacterales</taxon>
        <taxon>Yersiniaceae</taxon>
        <taxon>Yersinia</taxon>
    </lineage>
</organism>
<name>A0AA44CK11_YERMO</name>
<evidence type="ECO:0000313" key="1">
    <source>
        <dbReference type="EMBL" id="NIL22159.1"/>
    </source>
</evidence>
<dbReference type="AlphaFoldDB" id="A0AA44CK11"/>
<dbReference type="EMBL" id="JAASAI010000004">
    <property type="protein sequence ID" value="NIL22159.1"/>
    <property type="molecule type" value="Genomic_DNA"/>
</dbReference>
<dbReference type="RefSeq" id="WP_145517825.1">
    <property type="nucleotide sequence ID" value="NZ_CABHYO010000010.1"/>
</dbReference>
<gene>
    <name evidence="1" type="ORF">HB991_06470</name>
</gene>
<reference evidence="1" key="1">
    <citation type="submission" date="2020-03" db="EMBL/GenBank/DDBJ databases">
        <authorList>
            <person name="Kislichkina A."/>
            <person name="Dentovskaya S."/>
            <person name="Shaikhutdinov R."/>
            <person name="Ivanov S."/>
            <person name="Sizova A."/>
            <person name="Solomentsev V."/>
            <person name="Bogun A."/>
        </authorList>
    </citation>
    <scope>NUCLEOTIDE SEQUENCE</scope>
    <source>
        <strain evidence="1">SCPM-O-B-7610</strain>
    </source>
</reference>
<dbReference type="Proteomes" id="UP000712947">
    <property type="component" value="Unassembled WGS sequence"/>
</dbReference>
<sequence length="236" mass="26731">MKIRYPIRKDEEDAASWLALYHLYMQMAPLSEYPKRKLYRVTEKGHGVRLRQHSRGDDVRELAPDVIKNKHGLSQTLSRGDVVAMLRESSFTLKGNPEPDGECHVCLPVWMHHALNHGVFDEVVLPSAPLKVAIKAGDAVGFLGAQDISENGYTRESRTEYKAHIELLSTDAHVPDVLANIKDIKSGAQYVKLKLKRPFYLRNGDGDDATFSPMSAITRKDGDMILRRETTYPFRE</sequence>
<protein>
    <submittedName>
        <fullName evidence="1">Uncharacterized protein</fullName>
    </submittedName>
</protein>